<comment type="caution">
    <text evidence="2">The sequence shown here is derived from an EMBL/GenBank/DDBJ whole genome shotgun (WGS) entry which is preliminary data.</text>
</comment>
<evidence type="ECO:0008006" key="4">
    <source>
        <dbReference type="Google" id="ProtNLM"/>
    </source>
</evidence>
<evidence type="ECO:0000256" key="1">
    <source>
        <dbReference type="SAM" id="MobiDB-lite"/>
    </source>
</evidence>
<name>A0A2T9YI30_9FUNG</name>
<dbReference type="EMBL" id="MBFT01000389">
    <property type="protein sequence ID" value="PVU91983.1"/>
    <property type="molecule type" value="Genomic_DNA"/>
</dbReference>
<dbReference type="Proteomes" id="UP000245699">
    <property type="component" value="Unassembled WGS sequence"/>
</dbReference>
<feature type="region of interest" description="Disordered" evidence="1">
    <location>
        <begin position="549"/>
        <end position="574"/>
    </location>
</feature>
<dbReference type="InterPro" id="IPR032675">
    <property type="entry name" value="LRR_dom_sf"/>
</dbReference>
<proteinExistence type="predicted"/>
<dbReference type="Gene3D" id="3.80.10.10">
    <property type="entry name" value="Ribonuclease Inhibitor"/>
    <property type="match status" value="1"/>
</dbReference>
<evidence type="ECO:0000313" key="3">
    <source>
        <dbReference type="Proteomes" id="UP000245699"/>
    </source>
</evidence>
<feature type="compositionally biased region" description="Low complexity" evidence="1">
    <location>
        <begin position="553"/>
        <end position="563"/>
    </location>
</feature>
<feature type="compositionally biased region" description="Acidic residues" evidence="1">
    <location>
        <begin position="564"/>
        <end position="574"/>
    </location>
</feature>
<dbReference type="SUPFAM" id="SSF52047">
    <property type="entry name" value="RNI-like"/>
    <property type="match status" value="2"/>
</dbReference>
<evidence type="ECO:0000313" key="2">
    <source>
        <dbReference type="EMBL" id="PVU91983.1"/>
    </source>
</evidence>
<dbReference type="OrthoDB" id="5544608at2759"/>
<dbReference type="AlphaFoldDB" id="A0A2T9YI30"/>
<feature type="region of interest" description="Disordered" evidence="1">
    <location>
        <begin position="501"/>
        <end position="526"/>
    </location>
</feature>
<accession>A0A2T9YI30</accession>
<reference evidence="2 3" key="1">
    <citation type="journal article" date="2018" name="MBio">
        <title>Comparative Genomics Reveals the Core Gene Toolbox for the Fungus-Insect Symbiosis.</title>
        <authorList>
            <person name="Wang Y."/>
            <person name="Stata M."/>
            <person name="Wang W."/>
            <person name="Stajich J.E."/>
            <person name="White M.M."/>
            <person name="Moncalvo J.M."/>
        </authorList>
    </citation>
    <scope>NUCLEOTIDE SEQUENCE [LARGE SCALE GENOMIC DNA]</scope>
    <source>
        <strain evidence="2 3">AUS-77-4</strain>
    </source>
</reference>
<gene>
    <name evidence="2" type="ORF">BB559_003883</name>
</gene>
<protein>
    <recommendedName>
        <fullName evidence="4">F-box domain-containing protein</fullName>
    </recommendedName>
</protein>
<sequence length="574" mass="65886">MNFTETFQNKSTLENLCKFLEFDSLLEMRLVNKKIGQLTSELIWKTINENHYELYNFEELLIKNAHNVEHLLVNDMDELLSNSKITALASRLQVLKSLEVRYVYNEKFIVKLLEELHGKFEHKLEKLSLTFIGADEYDSQGRLLKRKHKKNSNENSIYDCVAMFTNLKSLIIGQMMSTPQDINSMLIKMQSKNLKHLTLDIEEPLLEESVQIITERYAQNLNFLEIGKLYNNSADEMNNLLRKAENLESLTIGDVFEDIPKQLISEISQKDCPKLKSINLNGHPMVNQYNNFLKNNWENVTSLAFTGSMLSSETCDIIINNFKDLKHLSILAPRQCDQRGISNLIDKTIEQLSELQIASLKMDLSKIWKPTYKMQNMENLMFAEIKIDPKSITSILSNCENLSELVFDSTTCDDPEKLVSDIEKLSRENKIQTHNLTSLALIAINWEDETLIPRLIKAINKSLEAVDLSSTQISEETVDQLEEDYPDIRFNFLEEFESDFESEYDGSSGYEDGMSQGESPLSMYPDNGQSGYFGGAYYDSAAMKKVVSKNKGKNFNNKPNPSNENDESNENDVD</sequence>
<organism evidence="2 3">
    <name type="scientific">Furculomyces boomerangus</name>
    <dbReference type="NCBI Taxonomy" id="61424"/>
    <lineage>
        <taxon>Eukaryota</taxon>
        <taxon>Fungi</taxon>
        <taxon>Fungi incertae sedis</taxon>
        <taxon>Zoopagomycota</taxon>
        <taxon>Kickxellomycotina</taxon>
        <taxon>Harpellomycetes</taxon>
        <taxon>Harpellales</taxon>
        <taxon>Harpellaceae</taxon>
        <taxon>Furculomyces</taxon>
    </lineage>
</organism>
<keyword evidence="3" id="KW-1185">Reference proteome</keyword>